<feature type="domain" description="DUF4780" evidence="2">
    <location>
        <begin position="74"/>
        <end position="246"/>
    </location>
</feature>
<accession>A0A6P7GFC3</accession>
<feature type="compositionally biased region" description="Basic residues" evidence="1">
    <location>
        <begin position="47"/>
        <end position="59"/>
    </location>
</feature>
<feature type="region of interest" description="Disordered" evidence="1">
    <location>
        <begin position="254"/>
        <end position="299"/>
    </location>
</feature>
<organism evidence="3">
    <name type="scientific">Diabrotica virgifera virgifera</name>
    <name type="common">western corn rootworm</name>
    <dbReference type="NCBI Taxonomy" id="50390"/>
    <lineage>
        <taxon>Eukaryota</taxon>
        <taxon>Metazoa</taxon>
        <taxon>Ecdysozoa</taxon>
        <taxon>Arthropoda</taxon>
        <taxon>Hexapoda</taxon>
        <taxon>Insecta</taxon>
        <taxon>Pterygota</taxon>
        <taxon>Neoptera</taxon>
        <taxon>Endopterygota</taxon>
        <taxon>Coleoptera</taxon>
        <taxon>Polyphaga</taxon>
        <taxon>Cucujiformia</taxon>
        <taxon>Chrysomeloidea</taxon>
        <taxon>Chrysomelidae</taxon>
        <taxon>Galerucinae</taxon>
        <taxon>Diabroticina</taxon>
        <taxon>Diabroticites</taxon>
        <taxon>Diabrotica</taxon>
    </lineage>
</organism>
<feature type="compositionally biased region" description="Basic and acidic residues" evidence="1">
    <location>
        <begin position="254"/>
        <end position="271"/>
    </location>
</feature>
<dbReference type="RefSeq" id="XP_028148311.1">
    <property type="nucleotide sequence ID" value="XM_028292510.1"/>
</dbReference>
<dbReference type="InParanoid" id="A0A6P7GFC3"/>
<feature type="compositionally biased region" description="Low complexity" evidence="1">
    <location>
        <begin position="1"/>
        <end position="18"/>
    </location>
</feature>
<feature type="compositionally biased region" description="Low complexity" evidence="1">
    <location>
        <begin position="37"/>
        <end position="46"/>
    </location>
</feature>
<sequence>MRYNRYNKSYSSYSRPSSWAYDDYSYGRDYRPPWANGSRGSSPPRSSRWRSSRPPKRKQNGSEYSDAKKSRDEKKGGIQMFVTTKNFPQENLTEEQLELLQSSILNEITKIADGDFQPQFHDCFKRRGNLIIVCNNQDSVDWLKKTVPTIKPWETADCHALEPTEVPNLMDILLTLPKDIDTEVLLRRIEKQNENVDTSKWNLTSKKTEEGETDTTYIFAVDESVVTRVRELDYKLFINFNRVHVRYLGALRTKEDKKEKDENEDKEKEEKEGEEVNIDPEEIVGALTTDELQAVAETK</sequence>
<dbReference type="AlphaFoldDB" id="A0A6P7GFC3"/>
<name>A0A6P7GFC3_DIAVI</name>
<evidence type="ECO:0000256" key="1">
    <source>
        <dbReference type="SAM" id="MobiDB-lite"/>
    </source>
</evidence>
<protein>
    <submittedName>
        <fullName evidence="3">Uncharacterized protein LOC114341702</fullName>
    </submittedName>
</protein>
<gene>
    <name evidence="3" type="primary">LOC114341702</name>
</gene>
<feature type="region of interest" description="Disordered" evidence="1">
    <location>
        <begin position="1"/>
        <end position="77"/>
    </location>
</feature>
<proteinExistence type="predicted"/>
<dbReference type="Pfam" id="PF16012">
    <property type="entry name" value="DUF4780"/>
    <property type="match status" value="1"/>
</dbReference>
<evidence type="ECO:0000259" key="2">
    <source>
        <dbReference type="Pfam" id="PF16012"/>
    </source>
</evidence>
<feature type="compositionally biased region" description="Basic and acidic residues" evidence="1">
    <location>
        <begin position="65"/>
        <end position="76"/>
    </location>
</feature>
<dbReference type="InterPro" id="IPR031961">
    <property type="entry name" value="DUF4780"/>
</dbReference>
<reference evidence="3" key="1">
    <citation type="submission" date="2025-08" db="UniProtKB">
        <authorList>
            <consortium name="RefSeq"/>
        </authorList>
    </citation>
    <scope>IDENTIFICATION</scope>
    <source>
        <tissue evidence="3">Whole insect</tissue>
    </source>
</reference>
<evidence type="ECO:0000313" key="3">
    <source>
        <dbReference type="RefSeq" id="XP_028148311.1"/>
    </source>
</evidence>
<feature type="compositionally biased region" description="Acidic residues" evidence="1">
    <location>
        <begin position="272"/>
        <end position="282"/>
    </location>
</feature>